<organism evidence="2 3">
    <name type="scientific">Psittacicella hinzii</name>
    <dbReference type="NCBI Taxonomy" id="2028575"/>
    <lineage>
        <taxon>Bacteria</taxon>
        <taxon>Pseudomonadati</taxon>
        <taxon>Pseudomonadota</taxon>
        <taxon>Gammaproteobacteria</taxon>
        <taxon>Pasteurellales</taxon>
        <taxon>Psittacicellaceae</taxon>
        <taxon>Psittacicella</taxon>
    </lineage>
</organism>
<dbReference type="AlphaFoldDB" id="A0A3A1Y8M4"/>
<protein>
    <recommendedName>
        <fullName evidence="4">DUF805 domain-containing protein</fullName>
    </recommendedName>
</protein>
<comment type="caution">
    <text evidence="2">The sequence shown here is derived from an EMBL/GenBank/DDBJ whole genome shotgun (WGS) entry which is preliminary data.</text>
</comment>
<dbReference type="GO" id="GO:0016020">
    <property type="term" value="C:membrane"/>
    <property type="evidence" value="ECO:0007669"/>
    <property type="project" value="InterPro"/>
</dbReference>
<name>A0A3A1Y8M4_9GAMM</name>
<feature type="transmembrane region" description="Helical" evidence="1">
    <location>
        <begin position="61"/>
        <end position="84"/>
    </location>
</feature>
<dbReference type="EMBL" id="NRHC01000017">
    <property type="protein sequence ID" value="RIY34015.1"/>
    <property type="molecule type" value="Genomic_DNA"/>
</dbReference>
<proteinExistence type="predicted"/>
<keyword evidence="3" id="KW-1185">Reference proteome</keyword>
<dbReference type="InterPro" id="IPR008523">
    <property type="entry name" value="DUF805"/>
</dbReference>
<dbReference type="Pfam" id="PF05656">
    <property type="entry name" value="DUF805"/>
    <property type="match status" value="1"/>
</dbReference>
<sequence>MEEAKLFKTLVLSYQNIFNFNGHQSRRSFLYYLVGLVIQELFLSGLVIITLHMRELMGNNVYSLIMTAVMGMIVAAWLIALVLTTFSSYVRRLHDMGFSGVLYLIMLFVSFAITAFGRGAPVYVIISASLSLLFTLVLVVAQSKEEDNPYRTANPFLVRPDYVTEVFTMDDKE</sequence>
<keyword evidence="1" id="KW-0472">Membrane</keyword>
<feature type="transmembrane region" description="Helical" evidence="1">
    <location>
        <begin position="96"/>
        <end position="116"/>
    </location>
</feature>
<feature type="transmembrane region" description="Helical" evidence="1">
    <location>
        <begin position="122"/>
        <end position="141"/>
    </location>
</feature>
<gene>
    <name evidence="2" type="ORF">CKF54_01795</name>
</gene>
<evidence type="ECO:0000256" key="1">
    <source>
        <dbReference type="SAM" id="Phobius"/>
    </source>
</evidence>
<keyword evidence="1" id="KW-0812">Transmembrane</keyword>
<accession>A0A3A1Y8M4</accession>
<evidence type="ECO:0008006" key="4">
    <source>
        <dbReference type="Google" id="ProtNLM"/>
    </source>
</evidence>
<reference evidence="2 3" key="1">
    <citation type="submission" date="2017-08" db="EMBL/GenBank/DDBJ databases">
        <title>Reclassification of Bisgaard taxon 37 and 44.</title>
        <authorList>
            <person name="Christensen H."/>
        </authorList>
    </citation>
    <scope>NUCLEOTIDE SEQUENCE [LARGE SCALE GENOMIC DNA]</scope>
    <source>
        <strain evidence="2 3">B96_3</strain>
    </source>
</reference>
<dbReference type="OrthoDB" id="5679432at2"/>
<evidence type="ECO:0000313" key="2">
    <source>
        <dbReference type="EMBL" id="RIY34015.1"/>
    </source>
</evidence>
<dbReference type="RefSeq" id="WP_119524574.1">
    <property type="nucleotide sequence ID" value="NZ_NRHC01000017.1"/>
</dbReference>
<evidence type="ECO:0000313" key="3">
    <source>
        <dbReference type="Proteomes" id="UP000265691"/>
    </source>
</evidence>
<keyword evidence="1" id="KW-1133">Transmembrane helix</keyword>
<dbReference type="Proteomes" id="UP000265691">
    <property type="component" value="Unassembled WGS sequence"/>
</dbReference>
<feature type="transmembrane region" description="Helical" evidence="1">
    <location>
        <begin position="29"/>
        <end position="49"/>
    </location>
</feature>